<evidence type="ECO:0008006" key="4">
    <source>
        <dbReference type="Google" id="ProtNLM"/>
    </source>
</evidence>
<organism evidence="2">
    <name type="scientific">Pseudoalteromonas translucida KMM 520</name>
    <dbReference type="NCBI Taxonomy" id="1315283"/>
    <lineage>
        <taxon>Bacteria</taxon>
        <taxon>Pseudomonadati</taxon>
        <taxon>Pseudomonadota</taxon>
        <taxon>Gammaproteobacteria</taxon>
        <taxon>Alteromonadales</taxon>
        <taxon>Pseudoalteromonadaceae</taxon>
        <taxon>Pseudoalteromonas</taxon>
    </lineage>
</organism>
<dbReference type="RefSeq" id="WP_058372824.1">
    <property type="nucleotide sequence ID" value="NZ_CP011034.1"/>
</dbReference>
<feature type="chain" id="PRO_5006831312" description="DUF3019 domain-containing protein" evidence="1">
    <location>
        <begin position="21"/>
        <end position="124"/>
    </location>
</feature>
<evidence type="ECO:0000256" key="1">
    <source>
        <dbReference type="SAM" id="SignalP"/>
    </source>
</evidence>
<reference evidence="2 3" key="1">
    <citation type="submission" date="2015-03" db="EMBL/GenBank/DDBJ databases">
        <authorList>
            <person name="Murphy D."/>
        </authorList>
    </citation>
    <scope>NUCLEOTIDE SEQUENCE [LARGE SCALE GENOMIC DNA]</scope>
    <source>
        <strain evidence="2 3">KMM 520</strain>
    </source>
</reference>
<dbReference type="Proteomes" id="UP000065261">
    <property type="component" value="Chromosome I"/>
</dbReference>
<protein>
    <recommendedName>
        <fullName evidence="4">DUF3019 domain-containing protein</fullName>
    </recommendedName>
</protein>
<sequence length="124" mass="14260">MKYLIFFVFISSLLSGVSVAQTTLDVSPKVCVVSEQHDFCDLNLQFKWRQSAVKDVCLYQQNTQIQCWQQQGSGQFSYKARVQVETIYSLINPHTGDSLASVLVEVQSAHTKKQYRLRSPWSFF</sequence>
<dbReference type="AlphaFoldDB" id="A0A0U2MNA1"/>
<accession>A0A0U2MNA1</accession>
<dbReference type="Pfam" id="PF11456">
    <property type="entry name" value="DUF3019"/>
    <property type="match status" value="1"/>
</dbReference>
<dbReference type="KEGG" id="ptn:PTRA_a0975"/>
<evidence type="ECO:0000313" key="2">
    <source>
        <dbReference type="EMBL" id="ALS32260.1"/>
    </source>
</evidence>
<dbReference type="PATRIC" id="fig|1315283.4.peg.856"/>
<dbReference type="EMBL" id="CP011034">
    <property type="protein sequence ID" value="ALS32260.1"/>
    <property type="molecule type" value="Genomic_DNA"/>
</dbReference>
<proteinExistence type="predicted"/>
<evidence type="ECO:0000313" key="3">
    <source>
        <dbReference type="Proteomes" id="UP000065261"/>
    </source>
</evidence>
<dbReference type="InterPro" id="IPR021559">
    <property type="entry name" value="DUF3019"/>
</dbReference>
<name>A0A0U2MNA1_9GAMM</name>
<keyword evidence="1" id="KW-0732">Signal</keyword>
<gene>
    <name evidence="2" type="ORF">PTRA_a0975</name>
</gene>
<feature type="signal peptide" evidence="1">
    <location>
        <begin position="1"/>
        <end position="20"/>
    </location>
</feature>